<dbReference type="PANTHER" id="PTHR44444">
    <property type="entry name" value="PROTEIN SEL-1 HOMOLOG 3"/>
    <property type="match status" value="1"/>
</dbReference>
<dbReference type="PANTHER" id="PTHR44444:SF1">
    <property type="entry name" value="PROTEIN SEL-1 HOMOLOG 3"/>
    <property type="match status" value="1"/>
</dbReference>
<name>A0A212CME5_CEREH</name>
<dbReference type="Proteomes" id="UP000242450">
    <property type="component" value="Chromosome 17"/>
</dbReference>
<sequence>MYGTPSIFLTEEGYLHIQMHLVKGEDLAVKTKFTIPLKEWFRLDISFNGGQIVVTTSSGQDLKDYHNQTI</sequence>
<dbReference type="AlphaFoldDB" id="A0A212CME5"/>
<organism evidence="1 2">
    <name type="scientific">Cervus elaphus hippelaphus</name>
    <name type="common">European red deer</name>
    <dbReference type="NCBI Taxonomy" id="46360"/>
    <lineage>
        <taxon>Eukaryota</taxon>
        <taxon>Metazoa</taxon>
        <taxon>Chordata</taxon>
        <taxon>Craniata</taxon>
        <taxon>Vertebrata</taxon>
        <taxon>Euteleostomi</taxon>
        <taxon>Mammalia</taxon>
        <taxon>Eutheria</taxon>
        <taxon>Laurasiatheria</taxon>
        <taxon>Artiodactyla</taxon>
        <taxon>Ruminantia</taxon>
        <taxon>Pecora</taxon>
        <taxon>Cervidae</taxon>
        <taxon>Cervinae</taxon>
        <taxon>Cervus</taxon>
    </lineage>
</organism>
<reference evidence="1 2" key="1">
    <citation type="journal article" date="2018" name="Mol. Genet. Genomics">
        <title>The red deer Cervus elaphus genome CerEla1.0: sequencing, annotating, genes, and chromosomes.</title>
        <authorList>
            <person name="Bana N.A."/>
            <person name="Nyiri A."/>
            <person name="Nagy J."/>
            <person name="Frank K."/>
            <person name="Nagy T."/>
            <person name="Steger V."/>
            <person name="Schiller M."/>
            <person name="Lakatos P."/>
            <person name="Sugar L."/>
            <person name="Horn P."/>
            <person name="Barta E."/>
            <person name="Orosz L."/>
        </authorList>
    </citation>
    <scope>NUCLEOTIDE SEQUENCE [LARGE SCALE GENOMIC DNA]</scope>
    <source>
        <strain evidence="1">Hungarian</strain>
    </source>
</reference>
<dbReference type="OrthoDB" id="272077at2759"/>
<gene>
    <name evidence="1" type="ORF">Celaphus_00018668</name>
</gene>
<evidence type="ECO:0000313" key="1">
    <source>
        <dbReference type="EMBL" id="OWK07055.1"/>
    </source>
</evidence>
<protein>
    <submittedName>
        <fullName evidence="1">SEL1L3</fullName>
    </submittedName>
</protein>
<dbReference type="EMBL" id="MKHE01000017">
    <property type="protein sequence ID" value="OWK07055.1"/>
    <property type="molecule type" value="Genomic_DNA"/>
</dbReference>
<proteinExistence type="predicted"/>
<accession>A0A212CME5</accession>
<comment type="caution">
    <text evidence="1">The sequence shown here is derived from an EMBL/GenBank/DDBJ whole genome shotgun (WGS) entry which is preliminary data.</text>
</comment>
<dbReference type="InterPro" id="IPR042756">
    <property type="entry name" value="Sel-1L3"/>
</dbReference>
<evidence type="ECO:0000313" key="2">
    <source>
        <dbReference type="Proteomes" id="UP000242450"/>
    </source>
</evidence>
<feature type="non-terminal residue" evidence="1">
    <location>
        <position position="70"/>
    </location>
</feature>
<keyword evidence="2" id="KW-1185">Reference proteome</keyword>